<protein>
    <recommendedName>
        <fullName evidence="1">RNase H type-1 domain-containing protein</fullName>
    </recommendedName>
</protein>
<proteinExistence type="predicted"/>
<dbReference type="EMBL" id="JAVYJV010000003">
    <property type="protein sequence ID" value="KAK4376083.1"/>
    <property type="molecule type" value="Genomic_DNA"/>
</dbReference>
<dbReference type="Proteomes" id="UP001291623">
    <property type="component" value="Unassembled WGS sequence"/>
</dbReference>
<dbReference type="GO" id="GO:0004523">
    <property type="term" value="F:RNA-DNA hybrid ribonuclease activity"/>
    <property type="evidence" value="ECO:0007669"/>
    <property type="project" value="InterPro"/>
</dbReference>
<dbReference type="AlphaFoldDB" id="A0AAE1SUS8"/>
<dbReference type="InterPro" id="IPR053151">
    <property type="entry name" value="RNase_H-like"/>
</dbReference>
<feature type="domain" description="RNase H type-1" evidence="1">
    <location>
        <begin position="3"/>
        <end position="69"/>
    </location>
</feature>
<sequence length="139" mass="15896">MTRQRLAGIGGIVRKENGEMIMTFSKSINLSTNNACELQAALYGIEWCHGNSNFHIILEMDSLMVIRDMDCEVRHCFREANAVANSLARYATIGDIHEIYSREDDMPDSTRGPLRMDMLNLVSFRFKKGKHSGWHYEPP</sequence>
<comment type="caution">
    <text evidence="2">The sequence shown here is derived from an EMBL/GenBank/DDBJ whole genome shotgun (WGS) entry which is preliminary data.</text>
</comment>
<dbReference type="CDD" id="cd06222">
    <property type="entry name" value="RNase_H_like"/>
    <property type="match status" value="1"/>
</dbReference>
<keyword evidence="3" id="KW-1185">Reference proteome</keyword>
<organism evidence="2 3">
    <name type="scientific">Anisodus tanguticus</name>
    <dbReference type="NCBI Taxonomy" id="243964"/>
    <lineage>
        <taxon>Eukaryota</taxon>
        <taxon>Viridiplantae</taxon>
        <taxon>Streptophyta</taxon>
        <taxon>Embryophyta</taxon>
        <taxon>Tracheophyta</taxon>
        <taxon>Spermatophyta</taxon>
        <taxon>Magnoliopsida</taxon>
        <taxon>eudicotyledons</taxon>
        <taxon>Gunneridae</taxon>
        <taxon>Pentapetalae</taxon>
        <taxon>asterids</taxon>
        <taxon>lamiids</taxon>
        <taxon>Solanales</taxon>
        <taxon>Solanaceae</taxon>
        <taxon>Solanoideae</taxon>
        <taxon>Hyoscyameae</taxon>
        <taxon>Anisodus</taxon>
    </lineage>
</organism>
<dbReference type="Pfam" id="PF13456">
    <property type="entry name" value="RVT_3"/>
    <property type="match status" value="1"/>
</dbReference>
<dbReference type="PANTHER" id="PTHR47723">
    <property type="entry name" value="OS05G0353850 PROTEIN"/>
    <property type="match status" value="1"/>
</dbReference>
<reference evidence="2" key="1">
    <citation type="submission" date="2023-12" db="EMBL/GenBank/DDBJ databases">
        <title>Genome assembly of Anisodus tanguticus.</title>
        <authorList>
            <person name="Wang Y.-J."/>
        </authorList>
    </citation>
    <scope>NUCLEOTIDE SEQUENCE</scope>
    <source>
        <strain evidence="2">KB-2021</strain>
        <tissue evidence="2">Leaf</tissue>
    </source>
</reference>
<dbReference type="InterPro" id="IPR044730">
    <property type="entry name" value="RNase_H-like_dom_plant"/>
</dbReference>
<gene>
    <name evidence="2" type="ORF">RND71_006760</name>
</gene>
<accession>A0AAE1SUS8</accession>
<name>A0AAE1SUS8_9SOLA</name>
<dbReference type="SUPFAM" id="SSF53098">
    <property type="entry name" value="Ribonuclease H-like"/>
    <property type="match status" value="1"/>
</dbReference>
<evidence type="ECO:0000313" key="2">
    <source>
        <dbReference type="EMBL" id="KAK4376083.1"/>
    </source>
</evidence>
<evidence type="ECO:0000313" key="3">
    <source>
        <dbReference type="Proteomes" id="UP001291623"/>
    </source>
</evidence>
<evidence type="ECO:0000259" key="1">
    <source>
        <dbReference type="Pfam" id="PF13456"/>
    </source>
</evidence>
<dbReference type="GO" id="GO:0003676">
    <property type="term" value="F:nucleic acid binding"/>
    <property type="evidence" value="ECO:0007669"/>
    <property type="project" value="InterPro"/>
</dbReference>
<dbReference type="InterPro" id="IPR036397">
    <property type="entry name" value="RNaseH_sf"/>
</dbReference>
<dbReference type="InterPro" id="IPR012337">
    <property type="entry name" value="RNaseH-like_sf"/>
</dbReference>
<dbReference type="Gene3D" id="3.30.420.10">
    <property type="entry name" value="Ribonuclease H-like superfamily/Ribonuclease H"/>
    <property type="match status" value="1"/>
</dbReference>
<dbReference type="InterPro" id="IPR002156">
    <property type="entry name" value="RNaseH_domain"/>
</dbReference>
<dbReference type="PANTHER" id="PTHR47723:SF7">
    <property type="entry name" value="RNASE H FAMILY PROTEIN"/>
    <property type="match status" value="1"/>
</dbReference>